<feature type="non-terminal residue" evidence="2">
    <location>
        <position position="208"/>
    </location>
</feature>
<name>A0A6J4SSC0_9SPHN</name>
<accession>A0A6J4SSC0</accession>
<protein>
    <submittedName>
        <fullName evidence="2">FIG139438: lipoprotein B</fullName>
    </submittedName>
</protein>
<gene>
    <name evidence="2" type="ORF">AVDCRST_MAG44-889</name>
</gene>
<feature type="region of interest" description="Disordered" evidence="1">
    <location>
        <begin position="165"/>
        <end position="200"/>
    </location>
</feature>
<dbReference type="AlphaFoldDB" id="A0A6J4SSC0"/>
<sequence length="208" mass="23168">ERLGHPPDRAIGLSRRRVPDVSRDGLSADPFGGDHVDRRGFRLPGTARASVCDRRRNLWCDARQPCLVPCGTRARCGAVTAVYRQAWPLADDELVGRRARRAVVRASRQQLRVFRTVAADGALAGVGSRRPVADALPQLFPRLDPGHCRVDDAACRRWLPTRRERRRRGKHNRPHLQRDHRGAGGRLRLAPDPVQAGPPSGRCIDFGL</sequence>
<feature type="non-terminal residue" evidence="2">
    <location>
        <position position="1"/>
    </location>
</feature>
<organism evidence="2">
    <name type="scientific">uncultured Sphingomonas sp</name>
    <dbReference type="NCBI Taxonomy" id="158754"/>
    <lineage>
        <taxon>Bacteria</taxon>
        <taxon>Pseudomonadati</taxon>
        <taxon>Pseudomonadota</taxon>
        <taxon>Alphaproteobacteria</taxon>
        <taxon>Sphingomonadales</taxon>
        <taxon>Sphingomonadaceae</taxon>
        <taxon>Sphingomonas</taxon>
        <taxon>environmental samples</taxon>
    </lineage>
</organism>
<reference evidence="2" key="1">
    <citation type="submission" date="2020-02" db="EMBL/GenBank/DDBJ databases">
        <authorList>
            <person name="Meier V. D."/>
        </authorList>
    </citation>
    <scope>NUCLEOTIDE SEQUENCE</scope>
    <source>
        <strain evidence="2">AVDCRST_MAG44</strain>
    </source>
</reference>
<evidence type="ECO:0000313" key="2">
    <source>
        <dbReference type="EMBL" id="CAA9503974.1"/>
    </source>
</evidence>
<dbReference type="EMBL" id="CADCVY010000066">
    <property type="protein sequence ID" value="CAA9503974.1"/>
    <property type="molecule type" value="Genomic_DNA"/>
</dbReference>
<feature type="compositionally biased region" description="Basic residues" evidence="1">
    <location>
        <begin position="165"/>
        <end position="175"/>
    </location>
</feature>
<proteinExistence type="predicted"/>
<evidence type="ECO:0000256" key="1">
    <source>
        <dbReference type="SAM" id="MobiDB-lite"/>
    </source>
</evidence>
<keyword evidence="2" id="KW-0449">Lipoprotein</keyword>